<keyword evidence="11 14" id="KW-0472">Membrane</keyword>
<dbReference type="InterPro" id="IPR002523">
    <property type="entry name" value="MgTranspt_CorA/ZnTranspt_ZntB"/>
</dbReference>
<evidence type="ECO:0000256" key="8">
    <source>
        <dbReference type="ARBA" id="ARBA00022842"/>
    </source>
</evidence>
<dbReference type="Pfam" id="PF01544">
    <property type="entry name" value="CorA"/>
    <property type="match status" value="1"/>
</dbReference>
<organism evidence="15">
    <name type="scientific">freshwater metagenome</name>
    <dbReference type="NCBI Taxonomy" id="449393"/>
    <lineage>
        <taxon>unclassified sequences</taxon>
        <taxon>metagenomes</taxon>
        <taxon>ecological metagenomes</taxon>
    </lineage>
</organism>
<name>A0A6J6WYY8_9ZZZZ</name>
<dbReference type="GO" id="GO:0015087">
    <property type="term" value="F:cobalt ion transmembrane transporter activity"/>
    <property type="evidence" value="ECO:0007669"/>
    <property type="project" value="TreeGrafter"/>
</dbReference>
<dbReference type="GO" id="GO:0005886">
    <property type="term" value="C:plasma membrane"/>
    <property type="evidence" value="ECO:0007669"/>
    <property type="project" value="UniProtKB-SubCell"/>
</dbReference>
<dbReference type="PANTHER" id="PTHR46494:SF3">
    <property type="entry name" value="ZINC TRANSPORT PROTEIN ZNTB"/>
    <property type="match status" value="1"/>
</dbReference>
<keyword evidence="4" id="KW-1003">Cell membrane</keyword>
<sequence>MTFTWTHLDEPDAPACEALIIAIEQDLGAPVHEIVHKHLRKRRTDPSHAFPRFEVHFDQYLFGHLHIPTEIEDGVPEFAELTIIATVDACWTVLRVPTNGKSIIPIETDIAHDLRGLIRRAQGLVGPDTTTGELLRRLFSIVVNELEQVITNTGRVIDKFSEELSGIDTRDLSRALSDQIPKIRQRAQDVRREVASLGTVIDELAVILEAIVNDDLDLHRTNSDGTLDEIFSNSTEIYLRDTYFRSRRLSVVHDEHLEKLQFVFESIKQLTDADEVISGRFIGAIASIMLLPTFIVGLYGMNFTHMPELDWPLGYSFAGFLIVAVTVFQVWYFRRKRWL</sequence>
<keyword evidence="5" id="KW-0997">Cell inner membrane</keyword>
<evidence type="ECO:0000313" key="15">
    <source>
        <dbReference type="EMBL" id="CAB4788138.1"/>
    </source>
</evidence>
<evidence type="ECO:0000256" key="1">
    <source>
        <dbReference type="ARBA" id="ARBA00004651"/>
    </source>
</evidence>
<feature type="transmembrane region" description="Helical" evidence="14">
    <location>
        <begin position="313"/>
        <end position="333"/>
    </location>
</feature>
<reference evidence="15" key="1">
    <citation type="submission" date="2020-05" db="EMBL/GenBank/DDBJ databases">
        <authorList>
            <person name="Chiriac C."/>
            <person name="Salcher M."/>
            <person name="Ghai R."/>
            <person name="Kavagutti S V."/>
        </authorList>
    </citation>
    <scope>NUCLEOTIDE SEQUENCE</scope>
</reference>
<gene>
    <name evidence="15" type="ORF">UFOPK2925_01235</name>
</gene>
<evidence type="ECO:0000256" key="6">
    <source>
        <dbReference type="ARBA" id="ARBA00022692"/>
    </source>
</evidence>
<dbReference type="Gene3D" id="1.20.58.340">
    <property type="entry name" value="Magnesium transport protein CorA, transmembrane region"/>
    <property type="match status" value="1"/>
</dbReference>
<dbReference type="SUPFAM" id="SSF143865">
    <property type="entry name" value="CorA soluble domain-like"/>
    <property type="match status" value="1"/>
</dbReference>
<comment type="function">
    <text evidence="13">Mediates influx of magnesium ions. Alternates between open and closed states. Activated by low cytoplasmic Mg(2+) levels. Inactive when cytoplasmic Mg(2+) levels are high.</text>
</comment>
<accession>A0A6J6WYY8</accession>
<dbReference type="FunFam" id="1.20.58.340:FF:000004">
    <property type="entry name" value="Magnesium transport protein CorA"/>
    <property type="match status" value="1"/>
</dbReference>
<evidence type="ECO:0000256" key="2">
    <source>
        <dbReference type="ARBA" id="ARBA00009765"/>
    </source>
</evidence>
<evidence type="ECO:0000256" key="3">
    <source>
        <dbReference type="ARBA" id="ARBA00022448"/>
    </source>
</evidence>
<keyword evidence="10" id="KW-0406">Ion transport</keyword>
<evidence type="ECO:0000256" key="4">
    <source>
        <dbReference type="ARBA" id="ARBA00022475"/>
    </source>
</evidence>
<dbReference type="PANTHER" id="PTHR46494">
    <property type="entry name" value="CORA FAMILY METAL ION TRANSPORTER (EUROFUNG)"/>
    <property type="match status" value="1"/>
</dbReference>
<keyword evidence="6 14" id="KW-0812">Transmembrane</keyword>
<dbReference type="SUPFAM" id="SSF144083">
    <property type="entry name" value="Magnesium transport protein CorA, transmembrane region"/>
    <property type="match status" value="1"/>
</dbReference>
<evidence type="ECO:0000256" key="10">
    <source>
        <dbReference type="ARBA" id="ARBA00023065"/>
    </source>
</evidence>
<dbReference type="EMBL" id="CAEZZU010000203">
    <property type="protein sequence ID" value="CAB4788138.1"/>
    <property type="molecule type" value="Genomic_DNA"/>
</dbReference>
<keyword evidence="7" id="KW-0862">Zinc</keyword>
<evidence type="ECO:0000256" key="7">
    <source>
        <dbReference type="ARBA" id="ARBA00022833"/>
    </source>
</evidence>
<dbReference type="GO" id="GO:0050897">
    <property type="term" value="F:cobalt ion binding"/>
    <property type="evidence" value="ECO:0007669"/>
    <property type="project" value="TreeGrafter"/>
</dbReference>
<dbReference type="GO" id="GO:0000287">
    <property type="term" value="F:magnesium ion binding"/>
    <property type="evidence" value="ECO:0007669"/>
    <property type="project" value="TreeGrafter"/>
</dbReference>
<dbReference type="AlphaFoldDB" id="A0A6J6WYY8"/>
<protein>
    <submittedName>
        <fullName evidence="15">Unannotated protein</fullName>
    </submittedName>
</protein>
<keyword evidence="9 14" id="KW-1133">Transmembrane helix</keyword>
<dbReference type="InterPro" id="IPR045863">
    <property type="entry name" value="CorA_TM1_TM2"/>
</dbReference>
<proteinExistence type="inferred from homology"/>
<dbReference type="InterPro" id="IPR045861">
    <property type="entry name" value="CorA_cytoplasmic_dom"/>
</dbReference>
<evidence type="ECO:0000256" key="11">
    <source>
        <dbReference type="ARBA" id="ARBA00023136"/>
    </source>
</evidence>
<evidence type="ECO:0000256" key="14">
    <source>
        <dbReference type="SAM" id="Phobius"/>
    </source>
</evidence>
<keyword evidence="3" id="KW-0813">Transport</keyword>
<dbReference type="GO" id="GO:0015095">
    <property type="term" value="F:magnesium ion transmembrane transporter activity"/>
    <property type="evidence" value="ECO:0007669"/>
    <property type="project" value="TreeGrafter"/>
</dbReference>
<evidence type="ECO:0000256" key="13">
    <source>
        <dbReference type="ARBA" id="ARBA00045497"/>
    </source>
</evidence>
<feature type="transmembrane region" description="Helical" evidence="14">
    <location>
        <begin position="281"/>
        <end position="301"/>
    </location>
</feature>
<comment type="similarity">
    <text evidence="2">Belongs to the CorA metal ion transporter (MIT) (TC 1.A.35) family.</text>
</comment>
<comment type="catalytic activity">
    <reaction evidence="12">
        <text>Mg(2+)(in) = Mg(2+)(out)</text>
        <dbReference type="Rhea" id="RHEA:29827"/>
        <dbReference type="ChEBI" id="CHEBI:18420"/>
    </reaction>
</comment>
<evidence type="ECO:0000256" key="5">
    <source>
        <dbReference type="ARBA" id="ARBA00022519"/>
    </source>
</evidence>
<comment type="subcellular location">
    <subcellularLocation>
        <location evidence="1">Cell membrane</location>
        <topology evidence="1">Multi-pass membrane protein</topology>
    </subcellularLocation>
</comment>
<evidence type="ECO:0000256" key="12">
    <source>
        <dbReference type="ARBA" id="ARBA00034269"/>
    </source>
</evidence>
<keyword evidence="8" id="KW-0460">Magnesium</keyword>
<evidence type="ECO:0000256" key="9">
    <source>
        <dbReference type="ARBA" id="ARBA00022989"/>
    </source>
</evidence>